<feature type="domain" description="Calcineurin-like phosphoesterase" evidence="1">
    <location>
        <begin position="4"/>
        <end position="215"/>
    </location>
</feature>
<organism evidence="2 3">
    <name type="scientific">Chlamydia muridarum (strain MoPn / Nigg)</name>
    <dbReference type="NCBI Taxonomy" id="243161"/>
    <lineage>
        <taxon>Bacteria</taxon>
        <taxon>Pseudomonadati</taxon>
        <taxon>Chlamydiota</taxon>
        <taxon>Chlamydiia</taxon>
        <taxon>Chlamydiales</taxon>
        <taxon>Chlamydiaceae</taxon>
        <taxon>Chlamydia/Chlamydophila group</taxon>
        <taxon>Chlamydia</taxon>
    </lineage>
</organism>
<gene>
    <name evidence="2" type="ordered locus">TC_0775</name>
</gene>
<dbReference type="Gene3D" id="3.60.21.10">
    <property type="match status" value="1"/>
</dbReference>
<dbReference type="InterPro" id="IPR014578">
    <property type="entry name" value="Pesterase_CT488"/>
</dbReference>
<dbReference type="Proteomes" id="UP000000800">
    <property type="component" value="Chromosome"/>
</dbReference>
<sequence>MPVRVFALADLHLSFGVPEKTMEVFGEPWVDYHHKIEAHWRDLITEEDIICLPGDISWAMRLEEAQQDFHFLGSLPGEKYMIRGNHDYWSSASSAKLSKVLPETLHYLSQGYVLLNAHQAIVGVRLWDSQDIRIQWGDTCESSQGRELTEQDEKIFLREVGRLERALKELPSSVEEVLVMTHYPPISNDGTPGLVSKLLEADGRVSQCLFGHLHKVPRPFPGFGKIRGIDYRLVAADYVDFIPQVVS</sequence>
<dbReference type="AlphaFoldDB" id="Q9PJQ3"/>
<protein>
    <recommendedName>
        <fullName evidence="1">Calcineurin-like phosphoesterase domain-containing protein</fullName>
    </recommendedName>
</protein>
<dbReference type="InterPro" id="IPR051158">
    <property type="entry name" value="Metallophosphoesterase_sf"/>
</dbReference>
<dbReference type="eggNOG" id="COG1768">
    <property type="taxonomic scope" value="Bacteria"/>
</dbReference>
<dbReference type="KEGG" id="cmu:TC_0775"/>
<dbReference type="EMBL" id="AE002160">
    <property type="protein sequence ID" value="AAF39578.1"/>
    <property type="molecule type" value="Genomic_DNA"/>
</dbReference>
<name>Q9PJQ3_CHLMU</name>
<dbReference type="InterPro" id="IPR029052">
    <property type="entry name" value="Metallo-depent_PP-like"/>
</dbReference>
<dbReference type="PANTHER" id="PTHR31302:SF22">
    <property type="entry name" value="PHOSPHOESTERASE"/>
    <property type="match status" value="1"/>
</dbReference>
<reference evidence="2 3" key="1">
    <citation type="journal article" date="2000" name="Nucleic Acids Res.">
        <title>Genome sequences of Chlamydia trachomatis MoPn and Chlamydia pneumoniae AR39.</title>
        <authorList>
            <person name="Read T.D."/>
            <person name="Brunham R.C."/>
            <person name="Shen C."/>
            <person name="Gill S.R."/>
            <person name="Heidelberg J.F."/>
            <person name="White O."/>
            <person name="Hickey E.K."/>
            <person name="Peterson J.D."/>
            <person name="Utterback T.R."/>
            <person name="Berry K.J."/>
            <person name="Bass S."/>
            <person name="Linher K.D."/>
            <person name="Weidman J.F."/>
            <person name="Khouri H.M."/>
            <person name="Craven B."/>
            <person name="Bowman C."/>
            <person name="Dodson R.J."/>
            <person name="Gwinn M.L."/>
            <person name="Nelson W.C."/>
            <person name="DeBoy R.T."/>
            <person name="Kolonay J.F."/>
            <person name="McClarty G."/>
            <person name="Salzberg S.L."/>
            <person name="Eisen J.A."/>
            <person name="Fraser C.M."/>
        </authorList>
    </citation>
    <scope>NUCLEOTIDE SEQUENCE [LARGE SCALE GENOMIC DNA]</scope>
    <source>
        <strain evidence="3">MoPn / Nigg</strain>
    </source>
</reference>
<proteinExistence type="predicted"/>
<dbReference type="HOGENOM" id="CLU_1183887_0_0_0"/>
<dbReference type="Pfam" id="PF00149">
    <property type="entry name" value="Metallophos"/>
    <property type="match status" value="1"/>
</dbReference>
<dbReference type="GO" id="GO:0016787">
    <property type="term" value="F:hydrolase activity"/>
    <property type="evidence" value="ECO:0007669"/>
    <property type="project" value="InterPro"/>
</dbReference>
<keyword evidence="3" id="KW-1185">Reference proteome</keyword>
<accession>Q9PJQ3</accession>
<dbReference type="PIRSF" id="PIRSF033094">
    <property type="entry name" value="Pesterase_CT488"/>
    <property type="match status" value="1"/>
</dbReference>
<dbReference type="SUPFAM" id="SSF56300">
    <property type="entry name" value="Metallo-dependent phosphatases"/>
    <property type="match status" value="1"/>
</dbReference>
<evidence type="ECO:0000313" key="3">
    <source>
        <dbReference type="Proteomes" id="UP000000800"/>
    </source>
</evidence>
<dbReference type="InterPro" id="IPR004843">
    <property type="entry name" value="Calcineurin-like_PHP"/>
</dbReference>
<evidence type="ECO:0000313" key="2">
    <source>
        <dbReference type="EMBL" id="AAF39578.1"/>
    </source>
</evidence>
<evidence type="ECO:0000259" key="1">
    <source>
        <dbReference type="Pfam" id="PF00149"/>
    </source>
</evidence>
<dbReference type="PIR" id="E81667">
    <property type="entry name" value="E81667"/>
</dbReference>
<dbReference type="PANTHER" id="PTHR31302">
    <property type="entry name" value="TRANSMEMBRANE PROTEIN WITH METALLOPHOSPHOESTERASE DOMAIN-RELATED"/>
    <property type="match status" value="1"/>
</dbReference>